<dbReference type="SUPFAM" id="SSF111369">
    <property type="entry name" value="HlyD-like secretion proteins"/>
    <property type="match status" value="1"/>
</dbReference>
<accession>A0A1G1KQX0</accession>
<dbReference type="InterPro" id="IPR058792">
    <property type="entry name" value="Beta-barrel_RND_2"/>
</dbReference>
<name>A0A1G1KQX0_9BACT</name>
<organism evidence="10 11">
    <name type="scientific">Candidatus Danuiimicrobium aquiferis</name>
    <dbReference type="NCBI Taxonomy" id="1801832"/>
    <lineage>
        <taxon>Bacteria</taxon>
        <taxon>Pseudomonadati</taxon>
        <taxon>Candidatus Omnitrophota</taxon>
        <taxon>Candidatus Danuiimicrobium</taxon>
    </lineage>
</organism>
<dbReference type="GO" id="GO:0022857">
    <property type="term" value="F:transmembrane transporter activity"/>
    <property type="evidence" value="ECO:0007669"/>
    <property type="project" value="InterPro"/>
</dbReference>
<dbReference type="InterPro" id="IPR051909">
    <property type="entry name" value="MFP_Cation_Efflux"/>
</dbReference>
<evidence type="ECO:0000256" key="3">
    <source>
        <dbReference type="ARBA" id="ARBA00022729"/>
    </source>
</evidence>
<dbReference type="Pfam" id="PF25975">
    <property type="entry name" value="CzcB_C"/>
    <property type="match status" value="1"/>
</dbReference>
<sequence length="461" mass="49891">MIQFGKKIIIVTVLIILGLTIVILVFQPRILTKVFSGHSAEKAVYYCPMHPTYTSDRPGSCPICNMTLVKRGPEESDNSSNSMNMQNMPDTTVGQTGQAGQSEPSAHEGHDAMTNSMSTSSAGAMKTFTVEELMKMKPGEICLLHKCKHGTCLIAMTEESARLGKCPHCGEDLGVIVKEAMPQGMAAVKLSPDSQRAVGVETEAVKKKAITKTVRTVGRIAYDPELYQTQQEYLQSVDALKKAEAAEPEIKDQAAQLVESSKIKLRLLGLSPELIKDIEIAGKPDRSLLYSDAGGSVWLYAPIYEYEMPLVKVGDILSVETSSISGKKFEGKIRSIDSVLDPSTRTVRVRAVLENPDGLLKPEMYVNASLQVNLGESVAVPKEAVFMTGENNIVFVSNQTGQYEPRQVTLGVEADNYYQVKSGLSEGELVVTSGNFLIDSESRLKAALQGMGSGGGHQHGA</sequence>
<feature type="domain" description="Heavy metal binding" evidence="7">
    <location>
        <begin position="44"/>
        <end position="70"/>
    </location>
</feature>
<evidence type="ECO:0000259" key="7">
    <source>
        <dbReference type="Pfam" id="PF19335"/>
    </source>
</evidence>
<comment type="similarity">
    <text evidence="1">Belongs to the membrane fusion protein (MFP) (TC 8.A.1) family.</text>
</comment>
<gene>
    <name evidence="10" type="ORF">A3G33_04780</name>
</gene>
<dbReference type="GO" id="GO:0016020">
    <property type="term" value="C:membrane"/>
    <property type="evidence" value="ECO:0007669"/>
    <property type="project" value="InterPro"/>
</dbReference>
<evidence type="ECO:0000259" key="9">
    <source>
        <dbReference type="Pfam" id="PF25975"/>
    </source>
</evidence>
<dbReference type="Gene3D" id="2.40.30.170">
    <property type="match status" value="1"/>
</dbReference>
<dbReference type="EMBL" id="MHFR01000068">
    <property type="protein sequence ID" value="OGW95248.1"/>
    <property type="molecule type" value="Genomic_DNA"/>
</dbReference>
<dbReference type="InterPro" id="IPR058649">
    <property type="entry name" value="CzcB_C"/>
</dbReference>
<reference evidence="10 11" key="1">
    <citation type="journal article" date="2016" name="Nat. Commun.">
        <title>Thousands of microbial genomes shed light on interconnected biogeochemical processes in an aquifer system.</title>
        <authorList>
            <person name="Anantharaman K."/>
            <person name="Brown C.T."/>
            <person name="Hug L.A."/>
            <person name="Sharon I."/>
            <person name="Castelle C.J."/>
            <person name="Probst A.J."/>
            <person name="Thomas B.C."/>
            <person name="Singh A."/>
            <person name="Wilkins M.J."/>
            <person name="Karaoz U."/>
            <person name="Brodie E.L."/>
            <person name="Williams K.H."/>
            <person name="Hubbard S.S."/>
            <person name="Banfield J.F."/>
        </authorList>
    </citation>
    <scope>NUCLEOTIDE SEQUENCE [LARGE SCALE GENOMIC DNA]</scope>
</reference>
<keyword evidence="2" id="KW-0813">Transport</keyword>
<dbReference type="Pfam" id="PF25954">
    <property type="entry name" value="Beta-barrel_RND_2"/>
    <property type="match status" value="1"/>
</dbReference>
<evidence type="ECO:0000256" key="2">
    <source>
        <dbReference type="ARBA" id="ARBA00022448"/>
    </source>
</evidence>
<dbReference type="Proteomes" id="UP000178187">
    <property type="component" value="Unassembled WGS sequence"/>
</dbReference>
<dbReference type="GO" id="GO:0046872">
    <property type="term" value="F:metal ion binding"/>
    <property type="evidence" value="ECO:0007669"/>
    <property type="project" value="InterPro"/>
</dbReference>
<keyword evidence="3" id="KW-0732">Signal</keyword>
<evidence type="ECO:0000313" key="10">
    <source>
        <dbReference type="EMBL" id="OGW95248.1"/>
    </source>
</evidence>
<keyword evidence="6" id="KW-0812">Transmembrane</keyword>
<feature type="compositionally biased region" description="Polar residues" evidence="5">
    <location>
        <begin position="89"/>
        <end position="104"/>
    </location>
</feature>
<keyword evidence="4" id="KW-0406">Ion transport</keyword>
<proteinExistence type="inferred from homology"/>
<comment type="caution">
    <text evidence="10">The sequence shown here is derived from an EMBL/GenBank/DDBJ whole genome shotgun (WGS) entry which is preliminary data.</text>
</comment>
<dbReference type="PANTHER" id="PTHR30097:SF15">
    <property type="entry name" value="CATION EFFLUX SYSTEM PROTEIN CUSB"/>
    <property type="match status" value="1"/>
</dbReference>
<dbReference type="Gene3D" id="2.40.420.20">
    <property type="match status" value="1"/>
</dbReference>
<dbReference type="AlphaFoldDB" id="A0A1G1KQX0"/>
<dbReference type="FunFam" id="2.40.30.170:FF:000010">
    <property type="entry name" value="Efflux RND transporter periplasmic adaptor subunit"/>
    <property type="match status" value="1"/>
</dbReference>
<evidence type="ECO:0000256" key="1">
    <source>
        <dbReference type="ARBA" id="ARBA00009477"/>
    </source>
</evidence>
<dbReference type="GO" id="GO:0006811">
    <property type="term" value="P:monoatomic ion transport"/>
    <property type="evidence" value="ECO:0007669"/>
    <property type="project" value="UniProtKB-KW"/>
</dbReference>
<feature type="domain" description="CzcB-like C-terminal circularly permuted SH3-like" evidence="9">
    <location>
        <begin position="378"/>
        <end position="438"/>
    </location>
</feature>
<evidence type="ECO:0000313" key="11">
    <source>
        <dbReference type="Proteomes" id="UP000178187"/>
    </source>
</evidence>
<evidence type="ECO:0000256" key="4">
    <source>
        <dbReference type="ARBA" id="ARBA00023065"/>
    </source>
</evidence>
<feature type="domain" description="CusB-like beta-barrel" evidence="8">
    <location>
        <begin position="296"/>
        <end position="371"/>
    </location>
</feature>
<keyword evidence="6" id="KW-0472">Membrane</keyword>
<feature type="region of interest" description="Disordered" evidence="5">
    <location>
        <begin position="72"/>
        <end position="119"/>
    </location>
</feature>
<feature type="compositionally biased region" description="Low complexity" evidence="5">
    <location>
        <begin position="78"/>
        <end position="88"/>
    </location>
</feature>
<keyword evidence="6" id="KW-1133">Transmembrane helix</keyword>
<dbReference type="PANTHER" id="PTHR30097">
    <property type="entry name" value="CATION EFFLUX SYSTEM PROTEIN CUSB"/>
    <property type="match status" value="1"/>
</dbReference>
<dbReference type="NCBIfam" id="TIGR01730">
    <property type="entry name" value="RND_mfp"/>
    <property type="match status" value="1"/>
</dbReference>
<evidence type="ECO:0000256" key="6">
    <source>
        <dbReference type="SAM" id="Phobius"/>
    </source>
</evidence>
<feature type="transmembrane region" description="Helical" evidence="6">
    <location>
        <begin position="7"/>
        <end position="26"/>
    </location>
</feature>
<dbReference type="Pfam" id="PF19335">
    <property type="entry name" value="HMBD"/>
    <property type="match status" value="1"/>
</dbReference>
<evidence type="ECO:0000259" key="8">
    <source>
        <dbReference type="Pfam" id="PF25954"/>
    </source>
</evidence>
<dbReference type="InterPro" id="IPR045800">
    <property type="entry name" value="HMBD"/>
</dbReference>
<dbReference type="FunFam" id="2.40.420.20:FF:000003">
    <property type="entry name" value="Cation efflux system protein cusB"/>
    <property type="match status" value="1"/>
</dbReference>
<dbReference type="InterPro" id="IPR006143">
    <property type="entry name" value="RND_pump_MFP"/>
</dbReference>
<protein>
    <submittedName>
        <fullName evidence="10">Uncharacterized protein</fullName>
    </submittedName>
</protein>
<evidence type="ECO:0000256" key="5">
    <source>
        <dbReference type="SAM" id="MobiDB-lite"/>
    </source>
</evidence>